<evidence type="ECO:0000256" key="3">
    <source>
        <dbReference type="ARBA" id="ARBA00007084"/>
    </source>
</evidence>
<comment type="subcellular location">
    <subcellularLocation>
        <location evidence="2">Cytoplasm</location>
    </subcellularLocation>
    <subcellularLocation>
        <location evidence="1">Nucleus</location>
    </subcellularLocation>
</comment>
<accession>A0A8H6W1S5</accession>
<evidence type="ECO:0000256" key="1">
    <source>
        <dbReference type="ARBA" id="ARBA00004123"/>
    </source>
</evidence>
<organism evidence="9 10">
    <name type="scientific">Mycena chlorophos</name>
    <name type="common">Agaric fungus</name>
    <name type="synonym">Agaricus chlorophos</name>
    <dbReference type="NCBI Taxonomy" id="658473"/>
    <lineage>
        <taxon>Eukaryota</taxon>
        <taxon>Fungi</taxon>
        <taxon>Dikarya</taxon>
        <taxon>Basidiomycota</taxon>
        <taxon>Agaricomycotina</taxon>
        <taxon>Agaricomycetes</taxon>
        <taxon>Agaricomycetidae</taxon>
        <taxon>Agaricales</taxon>
        <taxon>Marasmiineae</taxon>
        <taxon>Mycenaceae</taxon>
        <taxon>Mycena</taxon>
    </lineage>
</organism>
<sequence length="436" mass="47343">MAPDMSLDRILQEITTTTNVAALNQTLKNSLPKESRDTILSSALASGQDPLSILDARQNTLGALYILSARLNTPNAAVPPEFIKLFCARFLPEQARLAPERVTLLAKGIVKYAVSNGVLSWAIGPLLDLLMRYPPDTSYLTTIHTIFLNTCVVAQQPSAALPVLANPIANVVPALSDITYNDNLMYHYLGGMALAMLKRWPEAEEFFEICVTAPGAVPAALQLEALKKLRLVQLISRGETTSLPKYAHAGLPRIFKNTPYSDLVSLYPQNIDKISALVEKEKQLFGTEKNLGLIMQAIDRAPRWTLRKLTATYVALGLADIARLVGIPSEDEVRALLLSMIEAGDISAQISASGTVTFSDPPPQFTREEVDAVLRSAQTQSALLEGLDLDMARSREFISKAVKGQDGASMWGPGQEEELYAMSGGAGAWAEEAMFA</sequence>
<evidence type="ECO:0000256" key="6">
    <source>
        <dbReference type="ARBA" id="ARBA00022790"/>
    </source>
</evidence>
<evidence type="ECO:0000256" key="5">
    <source>
        <dbReference type="ARBA" id="ARBA00022490"/>
    </source>
</evidence>
<keyword evidence="6" id="KW-0736">Signalosome</keyword>
<evidence type="ECO:0000313" key="10">
    <source>
        <dbReference type="Proteomes" id="UP000613580"/>
    </source>
</evidence>
<comment type="caution">
    <text evidence="9">The sequence shown here is derived from an EMBL/GenBank/DDBJ whole genome shotgun (WGS) entry which is preliminary data.</text>
</comment>
<name>A0A8H6W1S5_MYCCL</name>
<dbReference type="PANTHER" id="PTHR10758">
    <property type="entry name" value="26S PROTEASOME NON-ATPASE REGULATORY SUBUNIT 3/COP9 SIGNALOSOME COMPLEX SUBUNIT 3"/>
    <property type="match status" value="1"/>
</dbReference>
<dbReference type="PROSITE" id="PS50250">
    <property type="entry name" value="PCI"/>
    <property type="match status" value="1"/>
</dbReference>
<reference evidence="9" key="1">
    <citation type="submission" date="2020-05" db="EMBL/GenBank/DDBJ databases">
        <title>Mycena genomes resolve the evolution of fungal bioluminescence.</title>
        <authorList>
            <person name="Tsai I.J."/>
        </authorList>
    </citation>
    <scope>NUCLEOTIDE SEQUENCE</scope>
    <source>
        <strain evidence="9">110903Hualien_Pintung</strain>
    </source>
</reference>
<gene>
    <name evidence="9" type="ORF">HMN09_00869000</name>
</gene>
<dbReference type="GO" id="GO:0006511">
    <property type="term" value="P:ubiquitin-dependent protein catabolic process"/>
    <property type="evidence" value="ECO:0007669"/>
    <property type="project" value="TreeGrafter"/>
</dbReference>
<evidence type="ECO:0000313" key="9">
    <source>
        <dbReference type="EMBL" id="KAF7302354.1"/>
    </source>
</evidence>
<evidence type="ECO:0000256" key="2">
    <source>
        <dbReference type="ARBA" id="ARBA00004496"/>
    </source>
</evidence>
<evidence type="ECO:0000256" key="4">
    <source>
        <dbReference type="ARBA" id="ARBA00014878"/>
    </source>
</evidence>
<dbReference type="EMBL" id="JACAZE010000012">
    <property type="protein sequence ID" value="KAF7302354.1"/>
    <property type="molecule type" value="Genomic_DNA"/>
</dbReference>
<dbReference type="InterPro" id="IPR000717">
    <property type="entry name" value="PCI_dom"/>
</dbReference>
<dbReference type="InterPro" id="IPR050756">
    <property type="entry name" value="CSN3"/>
</dbReference>
<keyword evidence="5" id="KW-0963">Cytoplasm</keyword>
<dbReference type="Proteomes" id="UP000613580">
    <property type="component" value="Unassembled WGS sequence"/>
</dbReference>
<dbReference type="GO" id="GO:0005737">
    <property type="term" value="C:cytoplasm"/>
    <property type="evidence" value="ECO:0007669"/>
    <property type="project" value="UniProtKB-SubCell"/>
</dbReference>
<feature type="domain" description="PCI" evidence="8">
    <location>
        <begin position="202"/>
        <end position="364"/>
    </location>
</feature>
<protein>
    <recommendedName>
        <fullName evidence="4">COP9 signalosome complex subunit 3</fullName>
    </recommendedName>
</protein>
<dbReference type="PANTHER" id="PTHR10758:SF1">
    <property type="entry name" value="COP9 SIGNALOSOME COMPLEX SUBUNIT 3"/>
    <property type="match status" value="1"/>
</dbReference>
<dbReference type="GO" id="GO:0008180">
    <property type="term" value="C:COP9 signalosome"/>
    <property type="evidence" value="ECO:0007669"/>
    <property type="project" value="UniProtKB-KW"/>
</dbReference>
<dbReference type="AlphaFoldDB" id="A0A8H6W1S5"/>
<dbReference type="Pfam" id="PF01399">
    <property type="entry name" value="PCI"/>
    <property type="match status" value="1"/>
</dbReference>
<dbReference type="InterPro" id="IPR055089">
    <property type="entry name" value="COP9_N"/>
</dbReference>
<keyword evidence="7" id="KW-0539">Nucleus</keyword>
<comment type="similarity">
    <text evidence="3">Belongs to the CSN3 family.</text>
</comment>
<proteinExistence type="inferred from homology"/>
<keyword evidence="10" id="KW-1185">Reference proteome</keyword>
<dbReference type="Pfam" id="PF22788">
    <property type="entry name" value="COP9_hel_rpt"/>
    <property type="match status" value="1"/>
</dbReference>
<evidence type="ECO:0000256" key="7">
    <source>
        <dbReference type="ARBA" id="ARBA00023242"/>
    </source>
</evidence>
<evidence type="ECO:0000259" key="8">
    <source>
        <dbReference type="PROSITE" id="PS50250"/>
    </source>
</evidence>
<dbReference type="OrthoDB" id="29061at2759"/>